<keyword evidence="2" id="KW-1185">Reference proteome</keyword>
<protein>
    <submittedName>
        <fullName evidence="1">Uncharacterized protein</fullName>
    </submittedName>
</protein>
<evidence type="ECO:0000313" key="2">
    <source>
        <dbReference type="Proteomes" id="UP000501690"/>
    </source>
</evidence>
<dbReference type="AlphaFoldDB" id="A0A4D6LEU8"/>
<name>A0A4D6LEU8_VIGUN</name>
<reference evidence="1 2" key="1">
    <citation type="submission" date="2019-04" db="EMBL/GenBank/DDBJ databases">
        <title>An improved genome assembly and genetic linkage map for asparagus bean, Vigna unguiculata ssp. sesquipedialis.</title>
        <authorList>
            <person name="Xia Q."/>
            <person name="Zhang R."/>
            <person name="Dong Y."/>
        </authorList>
    </citation>
    <scope>NUCLEOTIDE SEQUENCE [LARGE SCALE GENOMIC DNA]</scope>
    <source>
        <tissue evidence="1">Leaf</tissue>
    </source>
</reference>
<evidence type="ECO:0000313" key="1">
    <source>
        <dbReference type="EMBL" id="QCD87020.1"/>
    </source>
</evidence>
<organism evidence="1 2">
    <name type="scientific">Vigna unguiculata</name>
    <name type="common">Cowpea</name>
    <dbReference type="NCBI Taxonomy" id="3917"/>
    <lineage>
        <taxon>Eukaryota</taxon>
        <taxon>Viridiplantae</taxon>
        <taxon>Streptophyta</taxon>
        <taxon>Embryophyta</taxon>
        <taxon>Tracheophyta</taxon>
        <taxon>Spermatophyta</taxon>
        <taxon>Magnoliopsida</taxon>
        <taxon>eudicotyledons</taxon>
        <taxon>Gunneridae</taxon>
        <taxon>Pentapetalae</taxon>
        <taxon>rosids</taxon>
        <taxon>fabids</taxon>
        <taxon>Fabales</taxon>
        <taxon>Fabaceae</taxon>
        <taxon>Papilionoideae</taxon>
        <taxon>50 kb inversion clade</taxon>
        <taxon>NPAAA clade</taxon>
        <taxon>indigoferoid/millettioid clade</taxon>
        <taxon>Phaseoleae</taxon>
        <taxon>Vigna</taxon>
    </lineage>
</organism>
<dbReference type="Proteomes" id="UP000501690">
    <property type="component" value="Linkage Group LG3"/>
</dbReference>
<proteinExistence type="predicted"/>
<gene>
    <name evidence="1" type="ORF">DEO72_LG3g1551</name>
</gene>
<sequence length="119" mass="14166">MVAVMVRQFCVGTDRGWSRHRCWSRCVERRWCCEQVKVLHKNGTVMKTLQIRSCFTGRDEEMVDLLAWRMRLRRRWKLCEWRMLRCDGALRNGARTSPLLPWFPCGEKMTRDGGCNRGV</sequence>
<accession>A0A4D6LEU8</accession>
<dbReference type="EMBL" id="CP039347">
    <property type="protein sequence ID" value="QCD87020.1"/>
    <property type="molecule type" value="Genomic_DNA"/>
</dbReference>